<dbReference type="InterPro" id="IPR051400">
    <property type="entry name" value="HAD-like_hydrolase"/>
</dbReference>
<dbReference type="InterPro" id="IPR023214">
    <property type="entry name" value="HAD_sf"/>
</dbReference>
<evidence type="ECO:0000313" key="5">
    <source>
        <dbReference type="Proteomes" id="UP000176198"/>
    </source>
</evidence>
<gene>
    <name evidence="4" type="ORF">A2115_00770</name>
</gene>
<accession>A0A1F7WI47</accession>
<dbReference type="InterPro" id="IPR036412">
    <property type="entry name" value="HAD-like_sf"/>
</dbReference>
<dbReference type="InterPro" id="IPR041492">
    <property type="entry name" value="HAD_2"/>
</dbReference>
<evidence type="ECO:0000256" key="1">
    <source>
        <dbReference type="ARBA" id="ARBA00022723"/>
    </source>
</evidence>
<dbReference type="GO" id="GO:0016791">
    <property type="term" value="F:phosphatase activity"/>
    <property type="evidence" value="ECO:0007669"/>
    <property type="project" value="TreeGrafter"/>
</dbReference>
<dbReference type="Proteomes" id="UP000176198">
    <property type="component" value="Unassembled WGS sequence"/>
</dbReference>
<dbReference type="Gene3D" id="3.40.50.1000">
    <property type="entry name" value="HAD superfamily/HAD-like"/>
    <property type="match status" value="1"/>
</dbReference>
<dbReference type="GO" id="GO:0046872">
    <property type="term" value="F:metal ion binding"/>
    <property type="evidence" value="ECO:0007669"/>
    <property type="project" value="UniProtKB-KW"/>
</dbReference>
<proteinExistence type="predicted"/>
<keyword evidence="2" id="KW-0378">Hydrolase</keyword>
<dbReference type="SFLD" id="SFLDS00003">
    <property type="entry name" value="Haloacid_Dehalogenase"/>
    <property type="match status" value="1"/>
</dbReference>
<dbReference type="PANTHER" id="PTHR46470">
    <property type="entry name" value="N-ACYLNEURAMINATE-9-PHOSPHATASE"/>
    <property type="match status" value="1"/>
</dbReference>
<dbReference type="Pfam" id="PF13419">
    <property type="entry name" value="HAD_2"/>
    <property type="match status" value="1"/>
</dbReference>
<dbReference type="SFLD" id="SFLDG01129">
    <property type="entry name" value="C1.5:_HAD__Beta-PGM__Phosphata"/>
    <property type="match status" value="1"/>
</dbReference>
<sequence length="261" mass="29847">MQVERPSLDLSERELRFGRWVQENGVGRFLFDLDDTISATRHVIHGALSQAANLLATDVPINSRDEWREQINTIDSRLFEQHGVNAKRWNFTVNELAERYCLGEEIKQKMKQIFQQIYVTPLEMLEGAKEGLDFIKRVGVPIGIVTHAGSEWTLRKYNWLNLKRYVAWDEVYIVDENGHKTSESWAKAIRFFGLTAIECAVVGDSPRSDINPAWEAGVRHCFLVEDTNLWAIHNQPVNQSVRIIGSLSQIAEAVLGQQLSK</sequence>
<dbReference type="Gene3D" id="1.10.150.520">
    <property type="match status" value="1"/>
</dbReference>
<reference evidence="4 5" key="1">
    <citation type="journal article" date="2016" name="Nat. Commun.">
        <title>Thousands of microbial genomes shed light on interconnected biogeochemical processes in an aquifer system.</title>
        <authorList>
            <person name="Anantharaman K."/>
            <person name="Brown C.T."/>
            <person name="Hug L.A."/>
            <person name="Sharon I."/>
            <person name="Castelle C.J."/>
            <person name="Probst A.J."/>
            <person name="Thomas B.C."/>
            <person name="Singh A."/>
            <person name="Wilkins M.J."/>
            <person name="Karaoz U."/>
            <person name="Brodie E.L."/>
            <person name="Williams K.H."/>
            <person name="Hubbard S.S."/>
            <person name="Banfield J.F."/>
        </authorList>
    </citation>
    <scope>NUCLEOTIDE SEQUENCE [LARGE SCALE GENOMIC DNA]</scope>
</reference>
<evidence type="ECO:0000313" key="4">
    <source>
        <dbReference type="EMBL" id="OGM02502.1"/>
    </source>
</evidence>
<protein>
    <recommendedName>
        <fullName evidence="6">HAD family hydrolase</fullName>
    </recommendedName>
</protein>
<keyword evidence="3" id="KW-0460">Magnesium</keyword>
<dbReference type="STRING" id="1802471.A2115_00770"/>
<dbReference type="AlphaFoldDB" id="A0A1F7WI47"/>
<evidence type="ECO:0000256" key="3">
    <source>
        <dbReference type="ARBA" id="ARBA00022842"/>
    </source>
</evidence>
<comment type="caution">
    <text evidence="4">The sequence shown here is derived from an EMBL/GenBank/DDBJ whole genome shotgun (WGS) entry which is preliminary data.</text>
</comment>
<dbReference type="SUPFAM" id="SSF56784">
    <property type="entry name" value="HAD-like"/>
    <property type="match status" value="1"/>
</dbReference>
<dbReference type="EMBL" id="MGFJ01000020">
    <property type="protein sequence ID" value="OGM02502.1"/>
    <property type="molecule type" value="Genomic_DNA"/>
</dbReference>
<dbReference type="PANTHER" id="PTHR46470:SF2">
    <property type="entry name" value="GLYCERALDEHYDE 3-PHOSPHATE PHOSPHATASE"/>
    <property type="match status" value="1"/>
</dbReference>
<keyword evidence="1" id="KW-0479">Metal-binding</keyword>
<name>A0A1F7WI47_9BACT</name>
<evidence type="ECO:0008006" key="6">
    <source>
        <dbReference type="Google" id="ProtNLM"/>
    </source>
</evidence>
<evidence type="ECO:0000256" key="2">
    <source>
        <dbReference type="ARBA" id="ARBA00022801"/>
    </source>
</evidence>
<organism evidence="4 5">
    <name type="scientific">Candidatus Woesebacteria bacterium GWA1_41_8</name>
    <dbReference type="NCBI Taxonomy" id="1802471"/>
    <lineage>
        <taxon>Bacteria</taxon>
        <taxon>Candidatus Woeseibacteriota</taxon>
    </lineage>
</organism>